<accession>A0A6B0RIP5</accession>
<feature type="region of interest" description="Disordered" evidence="1">
    <location>
        <begin position="1"/>
        <end position="56"/>
    </location>
</feature>
<keyword evidence="3" id="KW-1185">Reference proteome</keyword>
<evidence type="ECO:0000256" key="1">
    <source>
        <dbReference type="SAM" id="MobiDB-lite"/>
    </source>
</evidence>
<dbReference type="EMBL" id="VBQZ03000060">
    <property type="protein sequence ID" value="MXQ89980.1"/>
    <property type="molecule type" value="Genomic_DNA"/>
</dbReference>
<comment type="caution">
    <text evidence="2">The sequence shown here is derived from an EMBL/GenBank/DDBJ whole genome shotgun (WGS) entry which is preliminary data.</text>
</comment>
<sequence>MTEENNHLKEELEQLREEHSQTATMINPKTVPEIESEDSPWSTVEDNLEIKSHQKK</sequence>
<feature type="compositionally biased region" description="Basic and acidic residues" evidence="1">
    <location>
        <begin position="1"/>
        <end position="20"/>
    </location>
</feature>
<organism evidence="2 3">
    <name type="scientific">Bos mutus</name>
    <name type="common">wild yak</name>
    <dbReference type="NCBI Taxonomy" id="72004"/>
    <lineage>
        <taxon>Eukaryota</taxon>
        <taxon>Metazoa</taxon>
        <taxon>Chordata</taxon>
        <taxon>Craniata</taxon>
        <taxon>Vertebrata</taxon>
        <taxon>Euteleostomi</taxon>
        <taxon>Mammalia</taxon>
        <taxon>Eutheria</taxon>
        <taxon>Laurasiatheria</taxon>
        <taxon>Artiodactyla</taxon>
        <taxon>Ruminantia</taxon>
        <taxon>Pecora</taxon>
        <taxon>Bovidae</taxon>
        <taxon>Bovinae</taxon>
        <taxon>Bos</taxon>
    </lineage>
</organism>
<gene>
    <name evidence="2" type="ORF">E5288_WYG014016</name>
</gene>
<proteinExistence type="predicted"/>
<dbReference type="Proteomes" id="UP000322234">
    <property type="component" value="Unassembled WGS sequence"/>
</dbReference>
<evidence type="ECO:0000313" key="3">
    <source>
        <dbReference type="Proteomes" id="UP000322234"/>
    </source>
</evidence>
<reference evidence="2" key="1">
    <citation type="submission" date="2019-10" db="EMBL/GenBank/DDBJ databases">
        <title>The sequence and de novo assembly of the wild yak genome.</title>
        <authorList>
            <person name="Liu Y."/>
        </authorList>
    </citation>
    <scope>NUCLEOTIDE SEQUENCE [LARGE SCALE GENOMIC DNA]</scope>
    <source>
        <strain evidence="2">WY2019</strain>
    </source>
</reference>
<evidence type="ECO:0000313" key="2">
    <source>
        <dbReference type="EMBL" id="MXQ89980.1"/>
    </source>
</evidence>
<protein>
    <submittedName>
        <fullName evidence="2">Uncharacterized protein</fullName>
    </submittedName>
</protein>
<name>A0A6B0RIP5_9CETA</name>
<dbReference type="AlphaFoldDB" id="A0A6B0RIP5"/>